<proteinExistence type="predicted"/>
<comment type="caution">
    <text evidence="4">The sequence shown here is derived from an EMBL/GenBank/DDBJ whole genome shotgun (WGS) entry which is preliminary data.</text>
</comment>
<dbReference type="InterPro" id="IPR027417">
    <property type="entry name" value="P-loop_NTPase"/>
</dbReference>
<keyword evidence="1" id="KW-0547">Nucleotide-binding</keyword>
<dbReference type="AlphaFoldDB" id="X1SAB5"/>
<dbReference type="SMART" id="SM00382">
    <property type="entry name" value="AAA"/>
    <property type="match status" value="1"/>
</dbReference>
<evidence type="ECO:0000259" key="3">
    <source>
        <dbReference type="PROSITE" id="PS00662"/>
    </source>
</evidence>
<gene>
    <name evidence="4" type="ORF">S12H4_36256</name>
</gene>
<evidence type="ECO:0000256" key="1">
    <source>
        <dbReference type="ARBA" id="ARBA00022741"/>
    </source>
</evidence>
<evidence type="ECO:0000256" key="2">
    <source>
        <dbReference type="ARBA" id="ARBA00022840"/>
    </source>
</evidence>
<keyword evidence="2" id="KW-0067">ATP-binding</keyword>
<dbReference type="GO" id="GO:0005886">
    <property type="term" value="C:plasma membrane"/>
    <property type="evidence" value="ECO:0007669"/>
    <property type="project" value="TreeGrafter"/>
</dbReference>
<dbReference type="PROSITE" id="PS00662">
    <property type="entry name" value="T2SP_E"/>
    <property type="match status" value="1"/>
</dbReference>
<feature type="non-terminal residue" evidence="4">
    <location>
        <position position="1"/>
    </location>
</feature>
<dbReference type="CDD" id="cd01129">
    <property type="entry name" value="PulE-GspE-like"/>
    <property type="match status" value="1"/>
</dbReference>
<reference evidence="4" key="1">
    <citation type="journal article" date="2014" name="Front. Microbiol.">
        <title>High frequency of phylogenetically diverse reductive dehalogenase-homologous genes in deep subseafloor sedimentary metagenomes.</title>
        <authorList>
            <person name="Kawai M."/>
            <person name="Futagami T."/>
            <person name="Toyoda A."/>
            <person name="Takaki Y."/>
            <person name="Nishi S."/>
            <person name="Hori S."/>
            <person name="Arai W."/>
            <person name="Tsubouchi T."/>
            <person name="Morono Y."/>
            <person name="Uchiyama I."/>
            <person name="Ito T."/>
            <person name="Fujiyama A."/>
            <person name="Inagaki F."/>
            <person name="Takami H."/>
        </authorList>
    </citation>
    <scope>NUCLEOTIDE SEQUENCE</scope>
    <source>
        <strain evidence="4">Expedition CK06-06</strain>
    </source>
</reference>
<dbReference type="InterPro" id="IPR003593">
    <property type="entry name" value="AAA+_ATPase"/>
</dbReference>
<dbReference type="GO" id="GO:0005524">
    <property type="term" value="F:ATP binding"/>
    <property type="evidence" value="ECO:0007669"/>
    <property type="project" value="UniProtKB-KW"/>
</dbReference>
<sequence>AGPYGMVLVTGPTGCGKTTTLYAVLSTINSIEKNIITIENPVEYRLDRINQIQIDPNSGETFAGVLRSILRQDPDVIMVGEIRDLETAEIAVQAALTGHLVLSTLHTNDAVTAVTRLRELGIPSFLIASCVLMAGAQRLVRKICPDCKEHYQPEERTLKLLGVDKSPPGGFLHGKGCDYCFSTGFRGREGVFEILKIDSDIQNAILADKSALEIKKMAVEKGMKTLLDAAIVKVSEEKTSVEEVKRVIAPERF</sequence>
<protein>
    <recommendedName>
        <fullName evidence="3">Bacterial type II secretion system protein E domain-containing protein</fullName>
    </recommendedName>
</protein>
<evidence type="ECO:0000313" key="4">
    <source>
        <dbReference type="EMBL" id="GAI89947.1"/>
    </source>
</evidence>
<dbReference type="SUPFAM" id="SSF52540">
    <property type="entry name" value="P-loop containing nucleoside triphosphate hydrolases"/>
    <property type="match status" value="1"/>
</dbReference>
<dbReference type="Gene3D" id="3.40.50.300">
    <property type="entry name" value="P-loop containing nucleotide triphosphate hydrolases"/>
    <property type="match status" value="1"/>
</dbReference>
<dbReference type="PANTHER" id="PTHR30258">
    <property type="entry name" value="TYPE II SECRETION SYSTEM PROTEIN GSPE-RELATED"/>
    <property type="match status" value="1"/>
</dbReference>
<organism evidence="4">
    <name type="scientific">marine sediment metagenome</name>
    <dbReference type="NCBI Taxonomy" id="412755"/>
    <lineage>
        <taxon>unclassified sequences</taxon>
        <taxon>metagenomes</taxon>
        <taxon>ecological metagenomes</taxon>
    </lineage>
</organism>
<accession>X1SAB5</accession>
<dbReference type="EMBL" id="BARW01021602">
    <property type="protein sequence ID" value="GAI89947.1"/>
    <property type="molecule type" value="Genomic_DNA"/>
</dbReference>
<dbReference type="FunFam" id="3.40.50.300:FF:000398">
    <property type="entry name" value="Type IV pilus assembly ATPase PilB"/>
    <property type="match status" value="1"/>
</dbReference>
<dbReference type="InterPro" id="IPR001482">
    <property type="entry name" value="T2SS/T4SS_dom"/>
</dbReference>
<dbReference type="GO" id="GO:0016887">
    <property type="term" value="F:ATP hydrolysis activity"/>
    <property type="evidence" value="ECO:0007669"/>
    <property type="project" value="TreeGrafter"/>
</dbReference>
<dbReference type="PANTHER" id="PTHR30258:SF29">
    <property type="entry name" value="MSHA PILUS ASSEMBLY ATPASE MSHE"/>
    <property type="match status" value="1"/>
</dbReference>
<feature type="domain" description="Bacterial type II secretion system protein E" evidence="3">
    <location>
        <begin position="70"/>
        <end position="84"/>
    </location>
</feature>
<dbReference type="Pfam" id="PF00437">
    <property type="entry name" value="T2SSE"/>
    <property type="match status" value="1"/>
</dbReference>
<name>X1SAB5_9ZZZZ</name>